<dbReference type="InterPro" id="IPR011049">
    <property type="entry name" value="Serralysin-like_metalloprot_C"/>
</dbReference>
<keyword evidence="1" id="KW-0175">Coiled coil</keyword>
<feature type="chain" id="PRO_5045276379" description="Peptidase S74 domain-containing protein" evidence="2">
    <location>
        <begin position="22"/>
        <end position="494"/>
    </location>
</feature>
<evidence type="ECO:0000313" key="4">
    <source>
        <dbReference type="Proteomes" id="UP000615593"/>
    </source>
</evidence>
<reference evidence="4" key="1">
    <citation type="journal article" date="2019" name="Int. J. Syst. Evol. Microbiol.">
        <title>The Global Catalogue of Microorganisms (GCM) 10K type strain sequencing project: providing services to taxonomists for standard genome sequencing and annotation.</title>
        <authorList>
            <consortium name="The Broad Institute Genomics Platform"/>
            <consortium name="The Broad Institute Genome Sequencing Center for Infectious Disease"/>
            <person name="Wu L."/>
            <person name="Ma J."/>
        </authorList>
    </citation>
    <scope>NUCLEOTIDE SEQUENCE [LARGE SCALE GENOMIC DNA]</scope>
    <source>
        <strain evidence="4">KCTC 12708</strain>
    </source>
</reference>
<organism evidence="3 4">
    <name type="scientific">Mesonia mobilis</name>
    <dbReference type="NCBI Taxonomy" id="369791"/>
    <lineage>
        <taxon>Bacteria</taxon>
        <taxon>Pseudomonadati</taxon>
        <taxon>Bacteroidota</taxon>
        <taxon>Flavobacteriia</taxon>
        <taxon>Flavobacteriales</taxon>
        <taxon>Flavobacteriaceae</taxon>
        <taxon>Mesonia</taxon>
    </lineage>
</organism>
<comment type="caution">
    <text evidence="3">The sequence shown here is derived from an EMBL/GenBank/DDBJ whole genome shotgun (WGS) entry which is preliminary data.</text>
</comment>
<dbReference type="GeneID" id="94369644"/>
<evidence type="ECO:0000256" key="1">
    <source>
        <dbReference type="SAM" id="Coils"/>
    </source>
</evidence>
<keyword evidence="4" id="KW-1185">Reference proteome</keyword>
<feature type="signal peptide" evidence="2">
    <location>
        <begin position="1"/>
        <end position="21"/>
    </location>
</feature>
<dbReference type="Gene3D" id="2.150.10.10">
    <property type="entry name" value="Serralysin-like metalloprotease, C-terminal"/>
    <property type="match status" value="1"/>
</dbReference>
<evidence type="ECO:0000313" key="3">
    <source>
        <dbReference type="EMBL" id="GGZ58267.1"/>
    </source>
</evidence>
<proteinExistence type="predicted"/>
<evidence type="ECO:0000256" key="2">
    <source>
        <dbReference type="SAM" id="SignalP"/>
    </source>
</evidence>
<sequence>MKKRYTLFILVLLSIRFSAFAQVGVNTTDPQASLDIRASNPSSPSNSDGLLIPRISAFPSTNPTASQDGMIVYLTTTVGTNTPGFYYWDNVESDWVSFGSGGSSNNSWNVSGNVGTDSDNDFIGTTDAEALVFATNNSPKLRITTKGQLEVLNTGRSVFLGRFAGQNDDLTDNYNIFIGYAAGQFNVGGEKNIGLGYNSLKLNNSGSFNTAVGDSSLRNNESGIRNSAFGEYSLAFLLTGNYNTAFGVRSLMYNEGGQFNTAIGVQALRDNLSSYNTSLGGRSFWSNESGGNNVGLGYGTFFTNQSGSGNVGIGYRAGAYETGSDKLYIENSSSDTPLIGGDFSINRLGINVDMSDVNNLTHTLTVGGDLYADEIYTSGGELLPDYVFEKYFNGESKILPSYHFNSLAFAEQFVKENGHLPGVVSYEDLKNKNFKYNLSDFSRINLEKIEESFLYIIELNAKIEAQEKELKEKDEQIKSLEERLNKIEKLLIQK</sequence>
<name>A0ABQ3BY45_9FLAO</name>
<protein>
    <recommendedName>
        <fullName evidence="5">Peptidase S74 domain-containing protein</fullName>
    </recommendedName>
</protein>
<dbReference type="RefSeq" id="WP_027884529.1">
    <property type="nucleotide sequence ID" value="NZ_BMWY01000005.1"/>
</dbReference>
<gene>
    <name evidence="3" type="ORF">GCM10008088_19790</name>
</gene>
<dbReference type="Proteomes" id="UP000615593">
    <property type="component" value="Unassembled WGS sequence"/>
</dbReference>
<dbReference type="EMBL" id="BMWY01000005">
    <property type="protein sequence ID" value="GGZ58267.1"/>
    <property type="molecule type" value="Genomic_DNA"/>
</dbReference>
<accession>A0ABQ3BY45</accession>
<evidence type="ECO:0008006" key="5">
    <source>
        <dbReference type="Google" id="ProtNLM"/>
    </source>
</evidence>
<keyword evidence="2" id="KW-0732">Signal</keyword>
<feature type="coiled-coil region" evidence="1">
    <location>
        <begin position="456"/>
        <end position="490"/>
    </location>
</feature>